<evidence type="ECO:0000259" key="1">
    <source>
        <dbReference type="Pfam" id="PF13649"/>
    </source>
</evidence>
<protein>
    <recommendedName>
        <fullName evidence="1">Methyltransferase domain-containing protein</fullName>
    </recommendedName>
</protein>
<dbReference type="InterPro" id="IPR041698">
    <property type="entry name" value="Methyltransf_25"/>
</dbReference>
<evidence type="ECO:0000313" key="2">
    <source>
        <dbReference type="EnsemblMetazoa" id="CLYHEMP021677.1"/>
    </source>
</evidence>
<dbReference type="Gene3D" id="3.40.50.150">
    <property type="entry name" value="Vaccinia Virus protein VP39"/>
    <property type="match status" value="1"/>
</dbReference>
<proteinExistence type="predicted"/>
<dbReference type="Pfam" id="PF13649">
    <property type="entry name" value="Methyltransf_25"/>
    <property type="match status" value="1"/>
</dbReference>
<dbReference type="SUPFAM" id="SSF53335">
    <property type="entry name" value="S-adenosyl-L-methionine-dependent methyltransferases"/>
    <property type="match status" value="1"/>
</dbReference>
<feature type="domain" description="Methyltransferase" evidence="1">
    <location>
        <begin position="110"/>
        <end position="203"/>
    </location>
</feature>
<keyword evidence="3" id="KW-1185">Reference proteome</keyword>
<dbReference type="EnsemblMetazoa" id="CLYHEMT021677.1">
    <property type="protein sequence ID" value="CLYHEMP021677.1"/>
    <property type="gene ID" value="CLYHEMG021677"/>
</dbReference>
<dbReference type="OrthoDB" id="3647at2759"/>
<dbReference type="RefSeq" id="XP_066922358.1">
    <property type="nucleotide sequence ID" value="XM_067066257.1"/>
</dbReference>
<dbReference type="AlphaFoldDB" id="A0A7M6DQ92"/>
<dbReference type="InterPro" id="IPR029063">
    <property type="entry name" value="SAM-dependent_MTases_sf"/>
</dbReference>
<name>A0A7M6DQ92_9CNID</name>
<reference evidence="2" key="1">
    <citation type="submission" date="2021-01" db="UniProtKB">
        <authorList>
            <consortium name="EnsemblMetazoa"/>
        </authorList>
    </citation>
    <scope>IDENTIFICATION</scope>
</reference>
<dbReference type="Proteomes" id="UP000594262">
    <property type="component" value="Unplaced"/>
</dbReference>
<accession>A0A7M6DQ92</accession>
<organism evidence="2 3">
    <name type="scientific">Clytia hemisphaerica</name>
    <dbReference type="NCBI Taxonomy" id="252671"/>
    <lineage>
        <taxon>Eukaryota</taxon>
        <taxon>Metazoa</taxon>
        <taxon>Cnidaria</taxon>
        <taxon>Hydrozoa</taxon>
        <taxon>Hydroidolina</taxon>
        <taxon>Leptothecata</taxon>
        <taxon>Obeliida</taxon>
        <taxon>Clytiidae</taxon>
        <taxon>Clytia</taxon>
    </lineage>
</organism>
<dbReference type="GeneID" id="136809719"/>
<dbReference type="CDD" id="cd02440">
    <property type="entry name" value="AdoMet_MTases"/>
    <property type="match status" value="1"/>
</dbReference>
<evidence type="ECO:0000313" key="3">
    <source>
        <dbReference type="Proteomes" id="UP000594262"/>
    </source>
</evidence>
<sequence length="267" mass="31470">MFLSKALKNAISSKQYHKSIINVRRFYKCTPICFQEPDSDYVQNLQWFLEKARRQDKAVETSEEYHQQQDLYSQYAQNYDEMYAKTEYQDALLIYQKAQEWYQGNKNISILDYGCGSGRIASSFAFRGYGHIDGSEPNETFLESAEKTYIFRNLYQVGSFDDHSVIKQKHYDLLISSGCFFISQSHPGYDVFPTLTQLVRKNGYITICTAERYMRFPHVRNGKVKEMERQGKIEILPTMTFPNFREANEWEEDEDMHGIILNFKVIE</sequence>